<reference evidence="1" key="1">
    <citation type="submission" date="2023-06" db="EMBL/GenBank/DDBJ databases">
        <authorList>
            <consortium name="Lawrence Berkeley National Laboratory"/>
            <person name="Ahrendt S."/>
            <person name="Sahu N."/>
            <person name="Indic B."/>
            <person name="Wong-Bajracharya J."/>
            <person name="Merenyi Z."/>
            <person name="Ke H.-M."/>
            <person name="Monk M."/>
            <person name="Kocsube S."/>
            <person name="Drula E."/>
            <person name="Lipzen A."/>
            <person name="Balint B."/>
            <person name="Henrissat B."/>
            <person name="Andreopoulos B."/>
            <person name="Martin F.M."/>
            <person name="Harder C.B."/>
            <person name="Rigling D."/>
            <person name="Ford K.L."/>
            <person name="Foster G.D."/>
            <person name="Pangilinan J."/>
            <person name="Papanicolaou A."/>
            <person name="Barry K."/>
            <person name="LaButti K."/>
            <person name="Viragh M."/>
            <person name="Koriabine M."/>
            <person name="Yan M."/>
            <person name="Riley R."/>
            <person name="Champramary S."/>
            <person name="Plett K.L."/>
            <person name="Tsai I.J."/>
            <person name="Slot J."/>
            <person name="Sipos G."/>
            <person name="Plett J."/>
            <person name="Nagy L.G."/>
            <person name="Grigoriev I.V."/>
        </authorList>
    </citation>
    <scope>NUCLEOTIDE SEQUENCE</scope>
    <source>
        <strain evidence="1">CCBAS 213</strain>
    </source>
</reference>
<proteinExistence type="predicted"/>
<protein>
    <submittedName>
        <fullName evidence="1">Uncharacterized protein</fullName>
    </submittedName>
</protein>
<gene>
    <name evidence="1" type="ORF">EV420DRAFT_1062917</name>
</gene>
<dbReference type="AlphaFoldDB" id="A0AA39NFZ4"/>
<name>A0AA39NFZ4_ARMTA</name>
<evidence type="ECO:0000313" key="1">
    <source>
        <dbReference type="EMBL" id="KAK0464768.1"/>
    </source>
</evidence>
<sequence>MANNIRSAKPGNEWTTNDLDAYKIRITFQDAQMFFDETALPAPSVHQEILTAPIADDAVDDSSYNLLAQLELAMVPSEPEDSAVVDFTVAFFHCLGYIHRPRAIRTRKELRFLICGETKCAKPDICILNRDTNDIILLVQEDKRFGPGDVHAQLIAGTIAAFQFNNARRRAVGLDPLDSKVIPGIIMVGTHPSFFKIPVTQELTRCVESGQFPPAPTIVPGHVPDLPRPNHRFSEGMKPLDNRRAILQCYEAFKKFVL</sequence>
<dbReference type="Proteomes" id="UP001175211">
    <property type="component" value="Unassembled WGS sequence"/>
</dbReference>
<dbReference type="GeneID" id="85349131"/>
<keyword evidence="2" id="KW-1185">Reference proteome</keyword>
<dbReference type="EMBL" id="JAUEPS010000006">
    <property type="protein sequence ID" value="KAK0464768.1"/>
    <property type="molecule type" value="Genomic_DNA"/>
</dbReference>
<organism evidence="1 2">
    <name type="scientific">Armillaria tabescens</name>
    <name type="common">Ringless honey mushroom</name>
    <name type="synonym">Agaricus tabescens</name>
    <dbReference type="NCBI Taxonomy" id="1929756"/>
    <lineage>
        <taxon>Eukaryota</taxon>
        <taxon>Fungi</taxon>
        <taxon>Dikarya</taxon>
        <taxon>Basidiomycota</taxon>
        <taxon>Agaricomycotina</taxon>
        <taxon>Agaricomycetes</taxon>
        <taxon>Agaricomycetidae</taxon>
        <taxon>Agaricales</taxon>
        <taxon>Marasmiineae</taxon>
        <taxon>Physalacriaceae</taxon>
        <taxon>Desarmillaria</taxon>
    </lineage>
</organism>
<accession>A0AA39NFZ4</accession>
<dbReference type="RefSeq" id="XP_060335889.1">
    <property type="nucleotide sequence ID" value="XM_060465583.1"/>
</dbReference>
<comment type="caution">
    <text evidence="1">The sequence shown here is derived from an EMBL/GenBank/DDBJ whole genome shotgun (WGS) entry which is preliminary data.</text>
</comment>
<evidence type="ECO:0000313" key="2">
    <source>
        <dbReference type="Proteomes" id="UP001175211"/>
    </source>
</evidence>